<comment type="caution">
    <text evidence="1">The sequence shown here is derived from an EMBL/GenBank/DDBJ whole genome shotgun (WGS) entry which is preliminary data.</text>
</comment>
<keyword evidence="2" id="KW-1185">Reference proteome</keyword>
<evidence type="ECO:0000313" key="1">
    <source>
        <dbReference type="EMBL" id="PTW45670.1"/>
    </source>
</evidence>
<dbReference type="AlphaFoldDB" id="A0A8E2VHF4"/>
<dbReference type="EMBL" id="QAYC01000013">
    <property type="protein sequence ID" value="PTW45670.1"/>
    <property type="molecule type" value="Genomic_DNA"/>
</dbReference>
<organism evidence="1 2">
    <name type="scientific">Rhodovulum kholense</name>
    <dbReference type="NCBI Taxonomy" id="453584"/>
    <lineage>
        <taxon>Bacteria</taxon>
        <taxon>Pseudomonadati</taxon>
        <taxon>Pseudomonadota</taxon>
        <taxon>Alphaproteobacteria</taxon>
        <taxon>Rhodobacterales</taxon>
        <taxon>Paracoccaceae</taxon>
        <taxon>Rhodovulum</taxon>
    </lineage>
</organism>
<protein>
    <submittedName>
        <fullName evidence="1">Uncharacterized protein</fullName>
    </submittedName>
</protein>
<gene>
    <name evidence="1" type="ORF">C8N38_11371</name>
</gene>
<reference evidence="1 2" key="1">
    <citation type="submission" date="2018-04" db="EMBL/GenBank/DDBJ databases">
        <title>Genomic Encyclopedia of Archaeal and Bacterial Type Strains, Phase II (KMG-II): from individual species to whole genera.</title>
        <authorList>
            <person name="Goeker M."/>
        </authorList>
    </citation>
    <scope>NUCLEOTIDE SEQUENCE [LARGE SCALE GENOMIC DNA]</scope>
    <source>
        <strain evidence="1 2">DSM 19783</strain>
    </source>
</reference>
<sequence>MQPGAWVRWKALVPAMAAKQPAPSAEGWRIADRSSVALMAASAGAASRASAVAVVRMVFMDLSLAVVGKENLHIVNFIVNAEIYIA</sequence>
<evidence type="ECO:0000313" key="2">
    <source>
        <dbReference type="Proteomes" id="UP000244037"/>
    </source>
</evidence>
<dbReference type="Proteomes" id="UP000244037">
    <property type="component" value="Unassembled WGS sequence"/>
</dbReference>
<accession>A0A8E2VHF4</accession>
<proteinExistence type="predicted"/>
<name>A0A8E2VHF4_9RHOB</name>